<dbReference type="RefSeq" id="WP_321536832.1">
    <property type="nucleotide sequence ID" value="NZ_JARGDL010000025.1"/>
</dbReference>
<comment type="similarity">
    <text evidence="1">Belongs to the ROK (NagC/XylR) family.</text>
</comment>
<name>A0AAE3P282_9BACT</name>
<comment type="caution">
    <text evidence="2">The sequence shown here is derived from an EMBL/GenBank/DDBJ whole genome shotgun (WGS) entry which is preliminary data.</text>
</comment>
<protein>
    <submittedName>
        <fullName evidence="2">ROK family protein</fullName>
    </submittedName>
</protein>
<proteinExistence type="inferred from homology"/>
<evidence type="ECO:0000313" key="2">
    <source>
        <dbReference type="EMBL" id="MDF1613062.1"/>
    </source>
</evidence>
<evidence type="ECO:0000256" key="1">
    <source>
        <dbReference type="ARBA" id="ARBA00006479"/>
    </source>
</evidence>
<dbReference type="Gene3D" id="3.30.420.40">
    <property type="match status" value="2"/>
</dbReference>
<dbReference type="Pfam" id="PF00480">
    <property type="entry name" value="ROK"/>
    <property type="match status" value="1"/>
</dbReference>
<dbReference type="Proteomes" id="UP001221302">
    <property type="component" value="Unassembled WGS sequence"/>
</dbReference>
<reference evidence="2" key="1">
    <citation type="submission" date="2023-03" db="EMBL/GenBank/DDBJ databases">
        <title>Stygiobacter electus gen. nov., sp. nov., facultatively anaerobic thermotolerant bacterium of the class Ignavibacteria from a well of Yessentuki mineral water deposit.</title>
        <authorList>
            <person name="Podosokorskaya O.A."/>
            <person name="Elcheninov A.G."/>
            <person name="Petrova N.F."/>
            <person name="Zavarzina D.G."/>
            <person name="Kublanov I.V."/>
            <person name="Merkel A.Y."/>
        </authorList>
    </citation>
    <scope>NUCLEOTIDE SEQUENCE</scope>
    <source>
        <strain evidence="2">09-Me</strain>
    </source>
</reference>
<dbReference type="InterPro" id="IPR000600">
    <property type="entry name" value="ROK"/>
</dbReference>
<accession>A0AAE3P282</accession>
<sequence>MSVLGVDIGGTNIRVGLVENNSLVRIEKQKIKADGTEDEIIDEIKSLINRFSLNQIEGIGIGVPGVVDIEQGIVYDVQNIPSWIEVHLKEKLESKYHIPVYVNNDANCFAIGEKQFGCVKEYKNIVGLAIGTGLGAGLIINNHLYNGRNCGAGEFGMIPFKDHNYEYYCSGQFFKNEFGLTGKEMTEKAERGDKKALEIFAQFGLNLGEAIKMIMFAVDPEVIVLGGSISNSFKFFKDAMWNSVNEFPYGKAAENIAIKVSEIKYMALLGAAALYYDALSKNEINFSSNIRMIPSNDLLIK</sequence>
<dbReference type="AlphaFoldDB" id="A0AAE3P282"/>
<dbReference type="InterPro" id="IPR043129">
    <property type="entry name" value="ATPase_NBD"/>
</dbReference>
<gene>
    <name evidence="2" type="ORF">P0M35_12930</name>
</gene>
<dbReference type="SUPFAM" id="SSF53067">
    <property type="entry name" value="Actin-like ATPase domain"/>
    <property type="match status" value="1"/>
</dbReference>
<dbReference type="PANTHER" id="PTHR18964">
    <property type="entry name" value="ROK (REPRESSOR, ORF, KINASE) FAMILY"/>
    <property type="match status" value="1"/>
</dbReference>
<dbReference type="EMBL" id="JARGDL010000025">
    <property type="protein sequence ID" value="MDF1613062.1"/>
    <property type="molecule type" value="Genomic_DNA"/>
</dbReference>
<keyword evidence="3" id="KW-1185">Reference proteome</keyword>
<evidence type="ECO:0000313" key="3">
    <source>
        <dbReference type="Proteomes" id="UP001221302"/>
    </source>
</evidence>
<organism evidence="2 3">
    <name type="scientific">Stygiobacter electus</name>
    <dbReference type="NCBI Taxonomy" id="3032292"/>
    <lineage>
        <taxon>Bacteria</taxon>
        <taxon>Pseudomonadati</taxon>
        <taxon>Ignavibacteriota</taxon>
        <taxon>Ignavibacteria</taxon>
        <taxon>Ignavibacteriales</taxon>
        <taxon>Melioribacteraceae</taxon>
        <taxon>Stygiobacter</taxon>
    </lineage>
</organism>
<dbReference type="PANTHER" id="PTHR18964:SF149">
    <property type="entry name" value="BIFUNCTIONAL UDP-N-ACETYLGLUCOSAMINE 2-EPIMERASE_N-ACETYLMANNOSAMINE KINASE"/>
    <property type="match status" value="1"/>
</dbReference>